<feature type="compositionally biased region" description="Low complexity" evidence="2">
    <location>
        <begin position="1793"/>
        <end position="1814"/>
    </location>
</feature>
<reference evidence="3" key="1">
    <citation type="submission" date="2021-01" db="EMBL/GenBank/DDBJ databases">
        <authorList>
            <person name="Corre E."/>
            <person name="Pelletier E."/>
            <person name="Niang G."/>
            <person name="Scheremetjew M."/>
            <person name="Finn R."/>
            <person name="Kale V."/>
            <person name="Holt S."/>
            <person name="Cochrane G."/>
            <person name="Meng A."/>
            <person name="Brown T."/>
            <person name="Cohen L."/>
        </authorList>
    </citation>
    <scope>NUCLEOTIDE SEQUENCE</scope>
    <source>
        <strain evidence="3">CCMP1510</strain>
    </source>
</reference>
<evidence type="ECO:0000256" key="2">
    <source>
        <dbReference type="SAM" id="MobiDB-lite"/>
    </source>
</evidence>
<evidence type="ECO:0000256" key="1">
    <source>
        <dbReference type="SAM" id="Coils"/>
    </source>
</evidence>
<evidence type="ECO:0000313" key="3">
    <source>
        <dbReference type="EMBL" id="CAE0370193.1"/>
    </source>
</evidence>
<organism evidence="3">
    <name type="scientific">Aureoumbra lagunensis</name>
    <dbReference type="NCBI Taxonomy" id="44058"/>
    <lineage>
        <taxon>Eukaryota</taxon>
        <taxon>Sar</taxon>
        <taxon>Stramenopiles</taxon>
        <taxon>Ochrophyta</taxon>
        <taxon>Pelagophyceae</taxon>
        <taxon>Pelagomonadales</taxon>
        <taxon>Aureoumbra</taxon>
    </lineage>
</organism>
<gene>
    <name evidence="3" type="ORF">ALAG00032_LOCUS10957</name>
</gene>
<name>A0A7S3K000_9STRA</name>
<keyword evidence="1" id="KW-0175">Coiled coil</keyword>
<protein>
    <submittedName>
        <fullName evidence="3">Uncharacterized protein</fullName>
    </submittedName>
</protein>
<proteinExistence type="predicted"/>
<feature type="region of interest" description="Disordered" evidence="2">
    <location>
        <begin position="1777"/>
        <end position="1829"/>
    </location>
</feature>
<sequence length="1956" mass="218218">MSDLGNWIRGARGRFGGKRRKLGEISGINNSDSSIHNATINHSATDNQLAARVVREGIKAPSDLISTYWKSHYEPLTILSQTKIIVVLLVKAINIAFEIQAEILSADDAIVKMRKDLGVDQIYKNVSLVPIVENHDDWNNNLLRIGLSSGRTTGYGSAPGSPAYQASTRLRADVVAIIMHLYANGLMQSIQNDLTHVVEQKLCSNIRDIQSAHRRLLSRASTKRQERRAIDKELKLFVDKSEVLFQEVKDALLHHPSATARGHVLPPTDTLIQCVKILLKECPNLATFWLRILGASIEADDVDSEVDCIEELRYDSVKPRYVRRGRTVVKLVLSIFPLLQVARIRNRTWSPTSALLLGEVARAKHQRDVSVDFWLKLGWHAGHTTLNQFEKEYCDGIVARVKERLKSNPKLQAIIIFDNETYTVHHSRQSAHRASSTQLEGTVIVLMIVEAPEDMSFLIPQYICISEGAPEYGYAYSALVPNAQPHIGNIALPSGLGVARVEDDTWMVPVQGRDTELHFSKFKNRTEAVKVVPEAFLPSHKQLSPYTERANFMFDLKDPDALRPSTRTRYGDAGHERPTTQDVTEWELMDEFYKQIHVAHNVYGCPLPYNAKLPQYQDHTRERINAHGHGGRAFHVRELYVLPPSPRKEQSKDQLALIFEELKEFIPPAYGDAATDNNTTAARRVNIMDKFPIASCLEAGVSIEPAQPVAERILAANTSGDVPIRNIADEIMANAMQTVADSGVEAFIHTPEVIAASILTKKFPLGRVEARELKDNMLWPERSLFPASVQGSDDQNKLRKGYHALAVLYCEEDKYEPDANTWTPHPADSLLSDKQRLGAAGDLLSIILLFAVQVGSAEHLVNLSEHASLEDAVAAKRSASLLLALMLVYGLLHFELQQTEPALLDRASRTLLNATYHTNCHPSKVGQNFREKDRHIHSRGQAAVNVMLDAFTKNSYFLPPREVLLDTNGLIRPGKLMSAILNFLEHGGNIEATQSQLQDQAAAAIIPVPVPTPPAFNATSLLNKNFEYCREFGSDARADLRWIGGVISKVYSGVEARPIYRELFRTTDRVAARSVPESSTWISIDWDEDNAMNPPLVRLNEQQYNIEEAGGWRIYIDPAQSAETFIEDSLNADEGDAHSLVTDPEFARAVNYIQYGVYRKRYHACVNNALYESLLYLTVLGAEMFHLFGKKNYAIACSSFVSRLIEQSPARNDIYLVSCLTVSIRYDKDERRRNAGIDTIAENTVAATHKARENVRLACAQEPWSEETRQRNTRDRKNFLLGTGHELLQKLQRTGVAGALRSQVADWLQQTLFISSEDTTRSTRLPPTVKEVQLMANCIFAPLQVFTPNQNRLNTVSAVKMLYEAVEVKFDDKKCKELLLEGTFIIDENGYPVTAGSFWTARKTGIPTGAILVAVDGAEQKVFQVNAQRYRRIYAHYSMPVDPKLSSVDTTTAVRSEIVVLPSLKIGTFLRSFSNTGRVLLDENGKQISIELSRLRRVLRFDDLEVSPSVRADATSVSLIIYHDKLSKKREPTTLPVNIAQLSRIDELRNPTALQRAFINGASTGPDTDNGHASSNAVMRIAAKQSTREIQSARKEAKGTKDISVRLLFSDHEKLKSMITSTAAKQESRFDIIDQAKELLKQANPQRESIVSSADHPMSDIVRLTDDRMSEKYHNLIECEKALMTSIDAIQKEQQRSMAIVTELLSDQANRVVLNARVRISHASAANALEGKIAALKQDLIKTQRKKAEEAKRCALSLNAPTSEGDDDVHMLPAAGQQNISPAKSQRSDKTSPSKQSNKSSPSKQSDTSPSKQSINSIEDENDAENGSSITPIEESLIALQEDDEFLARLGKEVAADTELDTALAVIPSDVDCSYFQIDDALYQVNAIVRGKERSCARDECVVYVNANLISGKGQKTIQLPLTQVVELVKKYEEMCNEILYDDDDDDGPDMDMLID</sequence>
<dbReference type="EMBL" id="HBIJ01016425">
    <property type="protein sequence ID" value="CAE0370193.1"/>
    <property type="molecule type" value="Transcribed_RNA"/>
</dbReference>
<accession>A0A7S3K000</accession>
<feature type="coiled-coil region" evidence="1">
    <location>
        <begin position="1726"/>
        <end position="1753"/>
    </location>
</feature>